<dbReference type="AlphaFoldDB" id="A0A645HS89"/>
<sequence length="133" mass="15631">MEQHYKQETFSALPDGGRLVPYLAPMRKISWDGYVYYENRLYGVPLTHSGKTVRVQRTGDVLRILSPETHDEIYTHRVNWSRKPNNCIGQWSTEPEEQPTQRINSTLVFVPPKDTSKRFERFAILKEDSFNDK</sequence>
<comment type="caution">
    <text evidence="2">The sequence shown here is derived from an EMBL/GenBank/DDBJ whole genome shotgun (WGS) entry which is preliminary data.</text>
</comment>
<reference evidence="2" key="1">
    <citation type="submission" date="2019-08" db="EMBL/GenBank/DDBJ databases">
        <authorList>
            <person name="Kucharzyk K."/>
            <person name="Murdoch R.W."/>
            <person name="Higgins S."/>
            <person name="Loffler F."/>
        </authorList>
    </citation>
    <scope>NUCLEOTIDE SEQUENCE</scope>
</reference>
<dbReference type="InterPro" id="IPR054353">
    <property type="entry name" value="IstA-like_C"/>
</dbReference>
<name>A0A645HS89_9ZZZZ</name>
<accession>A0A645HS89</accession>
<organism evidence="2">
    <name type="scientific">bioreactor metagenome</name>
    <dbReference type="NCBI Taxonomy" id="1076179"/>
    <lineage>
        <taxon>unclassified sequences</taxon>
        <taxon>metagenomes</taxon>
        <taxon>ecological metagenomes</taxon>
    </lineage>
</organism>
<feature type="domain" description="Transposase for insertion sequence element IS21-like C-terminal" evidence="1">
    <location>
        <begin position="26"/>
        <end position="83"/>
    </location>
</feature>
<dbReference type="EMBL" id="VSSQ01098339">
    <property type="protein sequence ID" value="MPN41352.1"/>
    <property type="molecule type" value="Genomic_DNA"/>
</dbReference>
<proteinExistence type="predicted"/>
<evidence type="ECO:0000259" key="1">
    <source>
        <dbReference type="Pfam" id="PF22483"/>
    </source>
</evidence>
<protein>
    <recommendedName>
        <fullName evidence="1">Transposase for insertion sequence element IS21-like C-terminal domain-containing protein</fullName>
    </recommendedName>
</protein>
<evidence type="ECO:0000313" key="2">
    <source>
        <dbReference type="EMBL" id="MPN41352.1"/>
    </source>
</evidence>
<dbReference type="Pfam" id="PF22483">
    <property type="entry name" value="Mu-transpos_C_2"/>
    <property type="match status" value="1"/>
</dbReference>
<gene>
    <name evidence="2" type="ORF">SDC9_188897</name>
</gene>